<evidence type="ECO:0000313" key="2">
    <source>
        <dbReference type="EMBL" id="SHF45725.1"/>
    </source>
</evidence>
<keyword evidence="1" id="KW-1133">Transmembrane helix</keyword>
<dbReference type="GO" id="GO:0015209">
    <property type="term" value="F:cytosine transmembrane transporter activity"/>
    <property type="evidence" value="ECO:0007669"/>
    <property type="project" value="InterPro"/>
</dbReference>
<keyword evidence="1" id="KW-0812">Transmembrane</keyword>
<feature type="transmembrane region" description="Helical" evidence="1">
    <location>
        <begin position="46"/>
        <end position="68"/>
    </location>
</feature>
<feature type="transmembrane region" description="Helical" evidence="1">
    <location>
        <begin position="20"/>
        <end position="40"/>
    </location>
</feature>
<reference evidence="2 3" key="1">
    <citation type="submission" date="2016-11" db="EMBL/GenBank/DDBJ databases">
        <authorList>
            <person name="Jaros S."/>
            <person name="Januszkiewicz K."/>
            <person name="Wedrychowicz H."/>
        </authorList>
    </citation>
    <scope>NUCLEOTIDE SEQUENCE [LARGE SCALE GENOMIC DNA]</scope>
    <source>
        <strain evidence="2 3">DSM 16112</strain>
    </source>
</reference>
<dbReference type="Proteomes" id="UP000184327">
    <property type="component" value="Unassembled WGS sequence"/>
</dbReference>
<dbReference type="OrthoDB" id="9056232at2"/>
<feature type="transmembrane region" description="Helical" evidence="1">
    <location>
        <begin position="405"/>
        <end position="425"/>
    </location>
</feature>
<evidence type="ECO:0000313" key="3">
    <source>
        <dbReference type="Proteomes" id="UP000184327"/>
    </source>
</evidence>
<keyword evidence="3" id="KW-1185">Reference proteome</keyword>
<feature type="transmembrane region" description="Helical" evidence="1">
    <location>
        <begin position="116"/>
        <end position="139"/>
    </location>
</feature>
<dbReference type="EMBL" id="FQUZ01000023">
    <property type="protein sequence ID" value="SHF45725.1"/>
    <property type="molecule type" value="Genomic_DNA"/>
</dbReference>
<feature type="transmembrane region" description="Helical" evidence="1">
    <location>
        <begin position="189"/>
        <end position="209"/>
    </location>
</feature>
<dbReference type="GO" id="GO:0005886">
    <property type="term" value="C:plasma membrane"/>
    <property type="evidence" value="ECO:0007669"/>
    <property type="project" value="TreeGrafter"/>
</dbReference>
<accession>A0A1M5BTF7</accession>
<proteinExistence type="predicted"/>
<feature type="transmembrane region" description="Helical" evidence="1">
    <location>
        <begin position="151"/>
        <end position="169"/>
    </location>
</feature>
<sequence length="435" mass="48102">MANVMEKSMKMEKYSLTMAWWGVCSAMFYLVVAAALAVGFGTRNAIIGMTLSVLCYGLINGVIARYAIRTGLSVAEFSKIILGKTGATLATLIFASTAVYYGIFEGSVMAVALHSYAPSISMEWAILIVVLYSTVLVLGKTLRWLDKLNGVLLPLYLLGLCVLVGVAVNEYGYSSDWLRMEPSDGASPLGWWNCFTYFMGVWVLMMYTWDYARFGKAEDSRFLSLFSFGIPFYLVAFLLNGLVGIFLAATIASGSEITEVSVVLAIVQLMGFWGLLFVWITQTRINTGNFYMAITNLHAFFARYGAGRVPHAVWAAAVGVIVYMAMHFDVFSYILRALTYQAIFIVGWVGIAMAHILTPYYERKFNAVQHVNSSELPDFNKVGVSVWSISVVLGVMLNLSDNLFLSAWSAPCAFLVAFSGYALLMRKISVSWFVK</sequence>
<dbReference type="Gene3D" id="1.10.4160.10">
    <property type="entry name" value="Hydantoin permease"/>
    <property type="match status" value="1"/>
</dbReference>
<gene>
    <name evidence="2" type="ORF">SAMN02745117_01987</name>
</gene>
<feature type="transmembrane region" description="Helical" evidence="1">
    <location>
        <begin position="340"/>
        <end position="361"/>
    </location>
</feature>
<feature type="transmembrane region" description="Helical" evidence="1">
    <location>
        <begin position="382"/>
        <end position="399"/>
    </location>
</feature>
<feature type="transmembrane region" description="Helical" evidence="1">
    <location>
        <begin position="80"/>
        <end position="104"/>
    </location>
</feature>
<dbReference type="PANTHER" id="PTHR30569:SF0">
    <property type="entry name" value="CYTOSINE PERMEASE"/>
    <property type="match status" value="1"/>
</dbReference>
<feature type="transmembrane region" description="Helical" evidence="1">
    <location>
        <begin position="230"/>
        <end position="254"/>
    </location>
</feature>
<dbReference type="PANTHER" id="PTHR30569">
    <property type="entry name" value="CYTOSINE TRANSPORTER CODB"/>
    <property type="match status" value="1"/>
</dbReference>
<dbReference type="STRING" id="1122156.SAMN02745117_01987"/>
<dbReference type="InterPro" id="IPR030191">
    <property type="entry name" value="CodB"/>
</dbReference>
<feature type="transmembrane region" description="Helical" evidence="1">
    <location>
        <begin position="260"/>
        <end position="280"/>
    </location>
</feature>
<protein>
    <submittedName>
        <fullName evidence="2">Purine-cytosine permease</fullName>
    </submittedName>
</protein>
<evidence type="ECO:0000256" key="1">
    <source>
        <dbReference type="SAM" id="Phobius"/>
    </source>
</evidence>
<name>A0A1M5BTF7_9BURK</name>
<organism evidence="2 3">
    <name type="scientific">Lampropedia hyalina DSM 16112</name>
    <dbReference type="NCBI Taxonomy" id="1122156"/>
    <lineage>
        <taxon>Bacteria</taxon>
        <taxon>Pseudomonadati</taxon>
        <taxon>Pseudomonadota</taxon>
        <taxon>Betaproteobacteria</taxon>
        <taxon>Burkholderiales</taxon>
        <taxon>Comamonadaceae</taxon>
        <taxon>Lampropedia</taxon>
    </lineage>
</organism>
<feature type="transmembrane region" description="Helical" evidence="1">
    <location>
        <begin position="312"/>
        <end position="334"/>
    </location>
</feature>
<dbReference type="AlphaFoldDB" id="A0A1M5BTF7"/>
<keyword evidence="1" id="KW-0472">Membrane</keyword>